<accession>A0ACB9NH62</accession>
<proteinExistence type="predicted"/>
<gene>
    <name evidence="1" type="ORF">L6164_013854</name>
</gene>
<keyword evidence="2" id="KW-1185">Reference proteome</keyword>
<organism evidence="1 2">
    <name type="scientific">Bauhinia variegata</name>
    <name type="common">Purple orchid tree</name>
    <name type="synonym">Phanera variegata</name>
    <dbReference type="NCBI Taxonomy" id="167791"/>
    <lineage>
        <taxon>Eukaryota</taxon>
        <taxon>Viridiplantae</taxon>
        <taxon>Streptophyta</taxon>
        <taxon>Embryophyta</taxon>
        <taxon>Tracheophyta</taxon>
        <taxon>Spermatophyta</taxon>
        <taxon>Magnoliopsida</taxon>
        <taxon>eudicotyledons</taxon>
        <taxon>Gunneridae</taxon>
        <taxon>Pentapetalae</taxon>
        <taxon>rosids</taxon>
        <taxon>fabids</taxon>
        <taxon>Fabales</taxon>
        <taxon>Fabaceae</taxon>
        <taxon>Cercidoideae</taxon>
        <taxon>Cercideae</taxon>
        <taxon>Bauhiniinae</taxon>
        <taxon>Bauhinia</taxon>
    </lineage>
</organism>
<evidence type="ECO:0000313" key="2">
    <source>
        <dbReference type="Proteomes" id="UP000828941"/>
    </source>
</evidence>
<comment type="caution">
    <text evidence="1">The sequence shown here is derived from an EMBL/GenBank/DDBJ whole genome shotgun (WGS) entry which is preliminary data.</text>
</comment>
<name>A0ACB9NH62_BAUVA</name>
<sequence>MSTSSEYSEFSSQKPTKLSEKSTFSQTCSLLSQYLKEKGSFGDLTLGMTCNIEGTGSPETTCQSTTTMNLFPTKENNIAPQHLTAAMNSLHPHGPYRPHLSSEEIPNIVNSSKESKAAQLTIFYAGQVFVVDDFPAEKAKEIMSIASSQTQNASAYTFTKNQPCFPANLGKITVDSTIQDRPQTPSRPVVCGLPIERKASLHRFLEKRKDRIAAKAPYQTCPNRSAESKSPSWLGLASQSPQI</sequence>
<dbReference type="EMBL" id="CM039431">
    <property type="protein sequence ID" value="KAI4335184.1"/>
    <property type="molecule type" value="Genomic_DNA"/>
</dbReference>
<protein>
    <submittedName>
        <fullName evidence="1">Uncharacterized protein</fullName>
    </submittedName>
</protein>
<evidence type="ECO:0000313" key="1">
    <source>
        <dbReference type="EMBL" id="KAI4335184.1"/>
    </source>
</evidence>
<dbReference type="Proteomes" id="UP000828941">
    <property type="component" value="Chromosome 6"/>
</dbReference>
<reference evidence="1 2" key="1">
    <citation type="journal article" date="2022" name="DNA Res.">
        <title>Chromosomal-level genome assembly of the orchid tree Bauhinia variegata (Leguminosae; Cercidoideae) supports the allotetraploid origin hypothesis of Bauhinia.</title>
        <authorList>
            <person name="Zhong Y."/>
            <person name="Chen Y."/>
            <person name="Zheng D."/>
            <person name="Pang J."/>
            <person name="Liu Y."/>
            <person name="Luo S."/>
            <person name="Meng S."/>
            <person name="Qian L."/>
            <person name="Wei D."/>
            <person name="Dai S."/>
            <person name="Zhou R."/>
        </authorList>
    </citation>
    <scope>NUCLEOTIDE SEQUENCE [LARGE SCALE GENOMIC DNA]</scope>
    <source>
        <strain evidence="1">BV-YZ2020</strain>
    </source>
</reference>